<feature type="region of interest" description="Disordered" evidence="3">
    <location>
        <begin position="87"/>
        <end position="107"/>
    </location>
</feature>
<feature type="domain" description="AAA+ ATPase" evidence="4">
    <location>
        <begin position="237"/>
        <end position="357"/>
    </location>
</feature>
<evidence type="ECO:0000313" key="6">
    <source>
        <dbReference type="EMBL" id="GJM85809.1"/>
    </source>
</evidence>
<dbReference type="GO" id="GO:0005737">
    <property type="term" value="C:cytoplasm"/>
    <property type="evidence" value="ECO:0007669"/>
    <property type="project" value="TreeGrafter"/>
</dbReference>
<dbReference type="AlphaFoldDB" id="A0AAV5BKL7"/>
<feature type="compositionally biased region" description="Low complexity" evidence="3">
    <location>
        <begin position="90"/>
        <end position="100"/>
    </location>
</feature>
<feature type="region of interest" description="Disordered" evidence="3">
    <location>
        <begin position="1"/>
        <end position="22"/>
    </location>
</feature>
<evidence type="ECO:0000313" key="5">
    <source>
        <dbReference type="EMBL" id="GJM85181.1"/>
    </source>
</evidence>
<feature type="compositionally biased region" description="Low complexity" evidence="3">
    <location>
        <begin position="1"/>
        <end position="18"/>
    </location>
</feature>
<dbReference type="InterPro" id="IPR003959">
    <property type="entry name" value="ATPase_AAA_core"/>
</dbReference>
<dbReference type="SUPFAM" id="SSF52540">
    <property type="entry name" value="P-loop containing nucleoside triphosphate hydrolases"/>
    <property type="match status" value="1"/>
</dbReference>
<reference evidence="6" key="2">
    <citation type="submission" date="2021-12" db="EMBL/GenBank/DDBJ databases">
        <title>Resequencing data analysis of finger millet.</title>
        <authorList>
            <person name="Hatakeyama M."/>
            <person name="Aluri S."/>
            <person name="Balachadran M.T."/>
            <person name="Sivarajan S.R."/>
            <person name="Poveda L."/>
            <person name="Shimizu-Inatsugi R."/>
            <person name="Schlapbach R."/>
            <person name="Sreeman S.M."/>
            <person name="Shimizu K.K."/>
        </authorList>
    </citation>
    <scope>NUCLEOTIDE SEQUENCE</scope>
</reference>
<dbReference type="PANTHER" id="PTHR11638">
    <property type="entry name" value="ATP-DEPENDENT CLP PROTEASE"/>
    <property type="match status" value="1"/>
</dbReference>
<dbReference type="GO" id="GO:0005524">
    <property type="term" value="F:ATP binding"/>
    <property type="evidence" value="ECO:0007669"/>
    <property type="project" value="UniProtKB-KW"/>
</dbReference>
<accession>A0AAV5BKL7</accession>
<dbReference type="InterPro" id="IPR003593">
    <property type="entry name" value="AAA+_ATPase"/>
</dbReference>
<name>A0AAV5BKL7_ELECO</name>
<proteinExistence type="predicted"/>
<gene>
    <name evidence="6" type="primary">ga01609</name>
    <name evidence="5" type="synonym">ga00922</name>
    <name evidence="5" type="ORF">PR202_ga00922</name>
    <name evidence="6" type="ORF">PR202_ga01609</name>
</gene>
<dbReference type="GO" id="GO:0016887">
    <property type="term" value="F:ATP hydrolysis activity"/>
    <property type="evidence" value="ECO:0007669"/>
    <property type="project" value="InterPro"/>
</dbReference>
<sequence length="370" mass="38872">MTWVTPAPTTPPSVATAFPDPPPAVRRVSWDADGIHCFVEGRGRVKREPGLRDDLSSSGVDLVLDNSGSSSVDAYLGRFPRLKLLRRQGTSSSSATTANSILRDLSASAPPATRTVLAAPRPPNPNTSPAVRVSPTVRVGEPAPAAAGDVYLGARSSYSTRSSMLHRPPNAAAAFPRPDAHRAAGGSRPNVAVIKKASAAALETYGRDMTAAAGETDPVIGRDDEMDRVLCILCRRTKNSVMLVGAPGVGKTAIAEGLAQRIASGAVPPPLAGARVVEVDLGAMVAGTKYRGMFEERIKKVIEEAEKADGKVILFIDEVHMPLGAGQGKGGMDGANLLKPALARGRIRCIGATTFEEHRKYVEKDAAFEI</sequence>
<keyword evidence="7" id="KW-1185">Reference proteome</keyword>
<comment type="caution">
    <text evidence="6">The sequence shown here is derived from an EMBL/GenBank/DDBJ whole genome shotgun (WGS) entry which is preliminary data.</text>
</comment>
<dbReference type="Proteomes" id="UP001054889">
    <property type="component" value="Unassembled WGS sequence"/>
</dbReference>
<protein>
    <recommendedName>
        <fullName evidence="4">AAA+ ATPase domain-containing protein</fullName>
    </recommendedName>
</protein>
<dbReference type="SMART" id="SM00382">
    <property type="entry name" value="AAA"/>
    <property type="match status" value="1"/>
</dbReference>
<dbReference type="InterPro" id="IPR027417">
    <property type="entry name" value="P-loop_NTPase"/>
</dbReference>
<dbReference type="PANTHER" id="PTHR11638:SF174">
    <property type="entry name" value="AAA+ ATPASE DOMAIN-CONTAINING PROTEIN"/>
    <property type="match status" value="1"/>
</dbReference>
<evidence type="ECO:0000313" key="7">
    <source>
        <dbReference type="Proteomes" id="UP001054889"/>
    </source>
</evidence>
<dbReference type="Gene3D" id="3.40.50.300">
    <property type="entry name" value="P-loop containing nucleotide triphosphate hydrolases"/>
    <property type="match status" value="1"/>
</dbReference>
<keyword evidence="1" id="KW-0547">Nucleotide-binding</keyword>
<reference evidence="6" key="1">
    <citation type="journal article" date="2018" name="DNA Res.">
        <title>Multiple hybrid de novo genome assembly of finger millet, an orphan allotetraploid crop.</title>
        <authorList>
            <person name="Hatakeyama M."/>
            <person name="Aluri S."/>
            <person name="Balachadran M.T."/>
            <person name="Sivarajan S.R."/>
            <person name="Patrignani A."/>
            <person name="Gruter S."/>
            <person name="Poveda L."/>
            <person name="Shimizu-Inatsugi R."/>
            <person name="Baeten J."/>
            <person name="Francoijs K.J."/>
            <person name="Nataraja K.N."/>
            <person name="Reddy Y.A.N."/>
            <person name="Phadnis S."/>
            <person name="Ravikumar R.L."/>
            <person name="Schlapbach R."/>
            <person name="Sreeman S.M."/>
            <person name="Shimizu K.K."/>
        </authorList>
    </citation>
    <scope>NUCLEOTIDE SEQUENCE</scope>
</reference>
<dbReference type="InterPro" id="IPR050130">
    <property type="entry name" value="ClpA_ClpB"/>
</dbReference>
<evidence type="ECO:0000256" key="2">
    <source>
        <dbReference type="ARBA" id="ARBA00022840"/>
    </source>
</evidence>
<dbReference type="EMBL" id="BQKI01000001">
    <property type="protein sequence ID" value="GJM85181.1"/>
    <property type="molecule type" value="Genomic_DNA"/>
</dbReference>
<dbReference type="CDD" id="cd00009">
    <property type="entry name" value="AAA"/>
    <property type="match status" value="1"/>
</dbReference>
<dbReference type="Pfam" id="PF00004">
    <property type="entry name" value="AAA"/>
    <property type="match status" value="1"/>
</dbReference>
<evidence type="ECO:0000256" key="1">
    <source>
        <dbReference type="ARBA" id="ARBA00022741"/>
    </source>
</evidence>
<evidence type="ECO:0000256" key="3">
    <source>
        <dbReference type="SAM" id="MobiDB-lite"/>
    </source>
</evidence>
<evidence type="ECO:0000259" key="4">
    <source>
        <dbReference type="SMART" id="SM00382"/>
    </source>
</evidence>
<keyword evidence="2" id="KW-0067">ATP-binding</keyword>
<dbReference type="GO" id="GO:0034605">
    <property type="term" value="P:cellular response to heat"/>
    <property type="evidence" value="ECO:0007669"/>
    <property type="project" value="TreeGrafter"/>
</dbReference>
<organism evidence="6 7">
    <name type="scientific">Eleusine coracana subsp. coracana</name>
    <dbReference type="NCBI Taxonomy" id="191504"/>
    <lineage>
        <taxon>Eukaryota</taxon>
        <taxon>Viridiplantae</taxon>
        <taxon>Streptophyta</taxon>
        <taxon>Embryophyta</taxon>
        <taxon>Tracheophyta</taxon>
        <taxon>Spermatophyta</taxon>
        <taxon>Magnoliopsida</taxon>
        <taxon>Liliopsida</taxon>
        <taxon>Poales</taxon>
        <taxon>Poaceae</taxon>
        <taxon>PACMAD clade</taxon>
        <taxon>Chloridoideae</taxon>
        <taxon>Cynodonteae</taxon>
        <taxon>Eleusininae</taxon>
        <taxon>Eleusine</taxon>
    </lineage>
</organism>
<dbReference type="EMBL" id="BQKI01000001">
    <property type="protein sequence ID" value="GJM85809.1"/>
    <property type="molecule type" value="Genomic_DNA"/>
</dbReference>